<protein>
    <submittedName>
        <fullName evidence="1">Uncharacterized protein</fullName>
    </submittedName>
</protein>
<keyword evidence="2" id="KW-1185">Reference proteome</keyword>
<dbReference type="Proteomes" id="UP000280298">
    <property type="component" value="Chromosome"/>
</dbReference>
<organism evidence="1 2">
    <name type="scientific">Streptomyces cyaneochromogenes</name>
    <dbReference type="NCBI Taxonomy" id="2496836"/>
    <lineage>
        <taxon>Bacteria</taxon>
        <taxon>Bacillati</taxon>
        <taxon>Actinomycetota</taxon>
        <taxon>Actinomycetes</taxon>
        <taxon>Kitasatosporales</taxon>
        <taxon>Streptomycetaceae</taxon>
        <taxon>Streptomyces</taxon>
    </lineage>
</organism>
<dbReference type="OrthoDB" id="4308358at2"/>
<evidence type="ECO:0000313" key="2">
    <source>
        <dbReference type="Proteomes" id="UP000280298"/>
    </source>
</evidence>
<gene>
    <name evidence="1" type="ORF">EJ357_22655</name>
</gene>
<proteinExistence type="predicted"/>
<sequence>MPETNSVVHWPLPGGGFSCPTCGAVEGITVALDLEDAGPDPSYMRCPDGHLWPEPCFPRLLGAGMLRRALEHDPEFLDRIHPLGEGLLRPRDTGWIHLPDGASGPDEQPIACPECRATSGLAAVYDSYVFDPDPSPMSCLNGHRWSEERFPRWAAADTARRTREALGEA</sequence>
<evidence type="ECO:0000313" key="1">
    <source>
        <dbReference type="EMBL" id="AZQ35934.1"/>
    </source>
</evidence>
<dbReference type="KEGG" id="scya:EJ357_22655"/>
<dbReference type="AlphaFoldDB" id="A0A3S9M9S6"/>
<dbReference type="RefSeq" id="WP_126393401.1">
    <property type="nucleotide sequence ID" value="NZ_CP034539.1"/>
</dbReference>
<accession>A0A3S9M9S6</accession>
<name>A0A3S9M9S6_9ACTN</name>
<dbReference type="EMBL" id="CP034539">
    <property type="protein sequence ID" value="AZQ35934.1"/>
    <property type="molecule type" value="Genomic_DNA"/>
</dbReference>
<reference evidence="1 2" key="1">
    <citation type="journal article" date="2019" name="Int. J. Syst. Evol. Microbiol.">
        <title>Streptomyces cyaneochromogenes sp. nov., a blue pigment-producing actinomycete from manganese-contaminated soil.</title>
        <authorList>
            <person name="Tang X."/>
            <person name="Zhao J."/>
            <person name="Li K."/>
            <person name="Chen Z."/>
            <person name="Sun Y."/>
            <person name="Gao J."/>
        </authorList>
    </citation>
    <scope>NUCLEOTIDE SEQUENCE [LARGE SCALE GENOMIC DNA]</scope>
    <source>
        <strain evidence="1 2">MK-45</strain>
    </source>
</reference>